<dbReference type="SUPFAM" id="SSF55874">
    <property type="entry name" value="ATPase domain of HSP90 chaperone/DNA topoisomerase II/histidine kinase"/>
    <property type="match status" value="1"/>
</dbReference>
<dbReference type="Gene3D" id="3.30.565.10">
    <property type="entry name" value="Histidine kinase-like ATPase, C-terminal domain"/>
    <property type="match status" value="1"/>
</dbReference>
<feature type="domain" description="Histidine kinase" evidence="9">
    <location>
        <begin position="527"/>
        <end position="643"/>
    </location>
</feature>
<evidence type="ECO:0000256" key="5">
    <source>
        <dbReference type="ARBA" id="ARBA00022777"/>
    </source>
</evidence>
<dbReference type="Pfam" id="PF08376">
    <property type="entry name" value="NIT"/>
    <property type="match status" value="1"/>
</dbReference>
<dbReference type="InterPro" id="IPR003594">
    <property type="entry name" value="HATPase_dom"/>
</dbReference>
<reference evidence="10 11" key="1">
    <citation type="submission" date="2019-06" db="EMBL/GenBank/DDBJ databases">
        <title>Sequencing the genomes of 1000 actinobacteria strains.</title>
        <authorList>
            <person name="Klenk H.-P."/>
        </authorList>
    </citation>
    <scope>NUCLEOTIDE SEQUENCE [LARGE SCALE GENOMIC DNA]</scope>
    <source>
        <strain evidence="10 11">DSM 45511</strain>
    </source>
</reference>
<feature type="transmembrane region" description="Helical" evidence="8">
    <location>
        <begin position="58"/>
        <end position="76"/>
    </location>
</feature>
<dbReference type="InterPro" id="IPR013587">
    <property type="entry name" value="Nitrate/nitrite_sensing"/>
</dbReference>
<evidence type="ECO:0000256" key="8">
    <source>
        <dbReference type="SAM" id="Phobius"/>
    </source>
</evidence>
<feature type="transmembrane region" description="Helical" evidence="8">
    <location>
        <begin position="21"/>
        <end position="46"/>
    </location>
</feature>
<dbReference type="GO" id="GO:0000160">
    <property type="term" value="P:phosphorelay signal transduction system"/>
    <property type="evidence" value="ECO:0007669"/>
    <property type="project" value="UniProtKB-KW"/>
</dbReference>
<keyword evidence="8" id="KW-0812">Transmembrane</keyword>
<keyword evidence="5 10" id="KW-0418">Kinase</keyword>
<keyword evidence="6" id="KW-0902">Two-component regulatory system</keyword>
<accession>A0A543GHW0</accession>
<dbReference type="RefSeq" id="WP_170225613.1">
    <property type="nucleotide sequence ID" value="NZ_VFPH01000001.1"/>
</dbReference>
<keyword evidence="8" id="KW-1133">Transmembrane helix</keyword>
<keyword evidence="11" id="KW-1185">Reference proteome</keyword>
<dbReference type="InterPro" id="IPR036890">
    <property type="entry name" value="HATPase_C_sf"/>
</dbReference>
<dbReference type="Proteomes" id="UP000319818">
    <property type="component" value="Unassembled WGS sequence"/>
</dbReference>
<comment type="catalytic activity">
    <reaction evidence="1">
        <text>ATP + protein L-histidine = ADP + protein N-phospho-L-histidine.</text>
        <dbReference type="EC" id="2.7.13.3"/>
    </reaction>
</comment>
<sequence>MTTDDRPAARRRSAWPSPRHWSVRVKFSVVLVVPLVLAVALGTVRILDEVSEAAERGLVARFVAAQGMVTSLVVDVERERYRATEFVANGRTDGRALQGVVDAVDQRAAKSRDAVARVAADVPAIILVQQQADQAISRLPPLREVVTRSNAPPEAVVARYSELIEQLVQLDTALLRNINTSEVTGLANALAGLSAARNEATLQQAQMAIAVRGSLSPTLGTDLQFSNARLESALADFRVSLNAPQRVRYAGLIPGPGNTARNGLVQAVLAGSPPAGDGVVTVADVYSRFLGELDAAAEGLRADLRSAVTERRQSALVEAWGNAIVLLLALVLAALIVGFVARSMIASLRTLRRSAITVAQDQLPEAVRRMRQGTAPNLNIATVPVTTREEVGEVARAFDAVHEQAVRLAAEQATLQNNINAMYVNLSRRSQALVDRQLVLIEQLEEGEGDPEQLSDLFRLDHLATRMRRNCENLLVLAGADIPRPAAEDTPVLDVLRAAVSEIEHHQRVLVQNPPAATFAASAANDIQHLLAELLDNATNFSPTESQVVMSCSQARDGSILVEIFDEGIGLPPGELSALNERLRNPIESTASVAASRRMGLFVVGRLANRHGISVGLFTDSMGASASSGKRGITARVTVPADLVRERVDEPDQVVWSRLEAGPAAPALPSRIVLPQSPPARNDDGEALTPGTAGSDGAALPSADSRPAPRPRYDPTNGETTMRLPVVPAQPGPPDDPEPLPEPPPVDPAAELRLDPISLFEPIVPPPSLPDPAEPRPPDPLASDVEEFEATPIFAEVTSGWFHVPGSSRPGEGQQVPVGVGARSHHGADGPDPSSFITSADAVWQAARAATESQTGGFTDAGLPKRVPRGRLMPGSASIPGEPPPSISGRDPDAVRGRLTTFQRGVRHGRHIRAEDEGS</sequence>
<feature type="compositionally biased region" description="Pro residues" evidence="7">
    <location>
        <begin position="763"/>
        <end position="772"/>
    </location>
</feature>
<evidence type="ECO:0000256" key="4">
    <source>
        <dbReference type="ARBA" id="ARBA00022679"/>
    </source>
</evidence>
<comment type="caution">
    <text evidence="10">The sequence shown here is derived from an EMBL/GenBank/DDBJ whole genome shotgun (WGS) entry which is preliminary data.</text>
</comment>
<dbReference type="Pfam" id="PF02518">
    <property type="entry name" value="HATPase_c"/>
    <property type="match status" value="1"/>
</dbReference>
<dbReference type="Gene3D" id="6.10.340.10">
    <property type="match status" value="1"/>
</dbReference>
<dbReference type="SMART" id="SM00387">
    <property type="entry name" value="HATPase_c"/>
    <property type="match status" value="1"/>
</dbReference>
<evidence type="ECO:0000256" key="6">
    <source>
        <dbReference type="ARBA" id="ARBA00023012"/>
    </source>
</evidence>
<dbReference type="InterPro" id="IPR005467">
    <property type="entry name" value="His_kinase_dom"/>
</dbReference>
<evidence type="ECO:0000256" key="1">
    <source>
        <dbReference type="ARBA" id="ARBA00000085"/>
    </source>
</evidence>
<feature type="compositionally biased region" description="Pro residues" evidence="7">
    <location>
        <begin position="728"/>
        <end position="747"/>
    </location>
</feature>
<evidence type="ECO:0000259" key="9">
    <source>
        <dbReference type="PROSITE" id="PS50109"/>
    </source>
</evidence>
<evidence type="ECO:0000256" key="7">
    <source>
        <dbReference type="SAM" id="MobiDB-lite"/>
    </source>
</evidence>
<dbReference type="InterPro" id="IPR050980">
    <property type="entry name" value="2C_sensor_his_kinase"/>
</dbReference>
<dbReference type="PANTHER" id="PTHR44936:SF9">
    <property type="entry name" value="SENSOR PROTEIN CREC"/>
    <property type="match status" value="1"/>
</dbReference>
<keyword evidence="8" id="KW-0472">Membrane</keyword>
<feature type="compositionally biased region" description="Low complexity" evidence="7">
    <location>
        <begin position="810"/>
        <end position="821"/>
    </location>
</feature>
<dbReference type="GO" id="GO:0004673">
    <property type="term" value="F:protein histidine kinase activity"/>
    <property type="evidence" value="ECO:0007669"/>
    <property type="project" value="UniProtKB-EC"/>
</dbReference>
<feature type="region of interest" description="Disordered" evidence="7">
    <location>
        <begin position="804"/>
        <end position="893"/>
    </location>
</feature>
<evidence type="ECO:0000313" key="10">
    <source>
        <dbReference type="EMBL" id="TQM45624.1"/>
    </source>
</evidence>
<dbReference type="EMBL" id="VFPH01000001">
    <property type="protein sequence ID" value="TQM45624.1"/>
    <property type="molecule type" value="Genomic_DNA"/>
</dbReference>
<dbReference type="EC" id="2.7.13.3" evidence="2"/>
<evidence type="ECO:0000256" key="3">
    <source>
        <dbReference type="ARBA" id="ARBA00022553"/>
    </source>
</evidence>
<dbReference type="PANTHER" id="PTHR44936">
    <property type="entry name" value="SENSOR PROTEIN CREC"/>
    <property type="match status" value="1"/>
</dbReference>
<feature type="region of interest" description="Disordered" evidence="7">
    <location>
        <begin position="667"/>
        <end position="783"/>
    </location>
</feature>
<keyword evidence="4" id="KW-0808">Transferase</keyword>
<proteinExistence type="predicted"/>
<dbReference type="AlphaFoldDB" id="A0A543GHW0"/>
<keyword evidence="3" id="KW-0597">Phosphoprotein</keyword>
<organism evidence="10 11">
    <name type="scientific">Pseudonocardia cypriaca</name>
    <dbReference type="NCBI Taxonomy" id="882449"/>
    <lineage>
        <taxon>Bacteria</taxon>
        <taxon>Bacillati</taxon>
        <taxon>Actinomycetota</taxon>
        <taxon>Actinomycetes</taxon>
        <taxon>Pseudonocardiales</taxon>
        <taxon>Pseudonocardiaceae</taxon>
        <taxon>Pseudonocardia</taxon>
    </lineage>
</organism>
<protein>
    <recommendedName>
        <fullName evidence="2">histidine kinase</fullName>
        <ecNumber evidence="2">2.7.13.3</ecNumber>
    </recommendedName>
</protein>
<gene>
    <name evidence="10" type="ORF">FB388_3024</name>
</gene>
<evidence type="ECO:0000256" key="2">
    <source>
        <dbReference type="ARBA" id="ARBA00012438"/>
    </source>
</evidence>
<name>A0A543GHW0_9PSEU</name>
<evidence type="ECO:0000313" key="11">
    <source>
        <dbReference type="Proteomes" id="UP000319818"/>
    </source>
</evidence>
<dbReference type="PROSITE" id="PS50109">
    <property type="entry name" value="HIS_KIN"/>
    <property type="match status" value="1"/>
</dbReference>
<feature type="transmembrane region" description="Helical" evidence="8">
    <location>
        <begin position="319"/>
        <end position="341"/>
    </location>
</feature>